<feature type="transmembrane region" description="Helical" evidence="7">
    <location>
        <begin position="61"/>
        <end position="80"/>
    </location>
</feature>
<accession>A0A1G7NQ54</accession>
<dbReference type="AlphaFoldDB" id="A0A1G7NQ54"/>
<feature type="transmembrane region" description="Helical" evidence="7">
    <location>
        <begin position="240"/>
        <end position="261"/>
    </location>
</feature>
<dbReference type="PANTHER" id="PTHR35007">
    <property type="entry name" value="INTEGRAL MEMBRANE PROTEIN-RELATED"/>
    <property type="match status" value="1"/>
</dbReference>
<keyword evidence="10" id="KW-1185">Reference proteome</keyword>
<protein>
    <submittedName>
        <fullName evidence="9">Type II secretion system protein F (GspF)</fullName>
    </submittedName>
</protein>
<feature type="domain" description="Type II secretion system protein GspF" evidence="8">
    <location>
        <begin position="95"/>
        <end position="226"/>
    </location>
</feature>
<evidence type="ECO:0000256" key="6">
    <source>
        <dbReference type="SAM" id="MobiDB-lite"/>
    </source>
</evidence>
<evidence type="ECO:0000256" key="3">
    <source>
        <dbReference type="ARBA" id="ARBA00022692"/>
    </source>
</evidence>
<evidence type="ECO:0000313" key="9">
    <source>
        <dbReference type="EMBL" id="SDF76174.1"/>
    </source>
</evidence>
<name>A0A1G7NQ54_9BACL</name>
<evidence type="ECO:0000256" key="5">
    <source>
        <dbReference type="ARBA" id="ARBA00023136"/>
    </source>
</evidence>
<dbReference type="EMBL" id="FNBG01000016">
    <property type="protein sequence ID" value="SDF76174.1"/>
    <property type="molecule type" value="Genomic_DNA"/>
</dbReference>
<evidence type="ECO:0000313" key="10">
    <source>
        <dbReference type="Proteomes" id="UP000198972"/>
    </source>
</evidence>
<feature type="region of interest" description="Disordered" evidence="6">
    <location>
        <begin position="1"/>
        <end position="22"/>
    </location>
</feature>
<evidence type="ECO:0000256" key="2">
    <source>
        <dbReference type="ARBA" id="ARBA00022475"/>
    </source>
</evidence>
<keyword evidence="3 7" id="KW-0812">Transmembrane</keyword>
<dbReference type="InterPro" id="IPR018076">
    <property type="entry name" value="T2SS_GspF_dom"/>
</dbReference>
<keyword evidence="5 7" id="KW-0472">Membrane</keyword>
<reference evidence="9 10" key="1">
    <citation type="submission" date="2016-10" db="EMBL/GenBank/DDBJ databases">
        <authorList>
            <person name="de Groot N.N."/>
        </authorList>
    </citation>
    <scope>NUCLEOTIDE SEQUENCE [LARGE SCALE GENOMIC DNA]</scope>
    <source>
        <strain evidence="9 10">DSM 28129</strain>
    </source>
</reference>
<dbReference type="PANTHER" id="PTHR35007:SF1">
    <property type="entry name" value="PILUS ASSEMBLY PROTEIN"/>
    <property type="match status" value="1"/>
</dbReference>
<gene>
    <name evidence="9" type="ORF">SAMN04488542_11689</name>
</gene>
<evidence type="ECO:0000256" key="4">
    <source>
        <dbReference type="ARBA" id="ARBA00022989"/>
    </source>
</evidence>
<dbReference type="Pfam" id="PF00482">
    <property type="entry name" value="T2SSF"/>
    <property type="match status" value="1"/>
</dbReference>
<dbReference type="Proteomes" id="UP000198972">
    <property type="component" value="Unassembled WGS sequence"/>
</dbReference>
<keyword evidence="4 7" id="KW-1133">Transmembrane helix</keyword>
<keyword evidence="2" id="KW-1003">Cell membrane</keyword>
<proteinExistence type="predicted"/>
<dbReference type="GO" id="GO:0005886">
    <property type="term" value="C:plasma membrane"/>
    <property type="evidence" value="ECO:0007669"/>
    <property type="project" value="UniProtKB-SubCell"/>
</dbReference>
<sequence length="268" mass="30072">MTEVKSSRAGRQNGSNPPSQKSLSDYRVCILSHRQKVVCLIIGGIGLFAVGYIFFQSVFLSLILTGGAVLVPKQWSRYMLRRRREALNLHFKQALYSLSSSLAAGRSVENGFREAIEDLKLLYPDGNNDLIRELGIICTRMEYGQPIEEALQDFSNRAGMEDISNFADVFTTCKRSGGDLVEIVRRTSSIITEKLEISQEIGVMLAQKRFEAKAMLAAPILFLLFMEMSSPDYMQPLHNGVGIIISAFSLVLYAVCSWWIIKIMDIKI</sequence>
<evidence type="ECO:0000259" key="8">
    <source>
        <dbReference type="Pfam" id="PF00482"/>
    </source>
</evidence>
<organism evidence="9 10">
    <name type="scientific">Fontibacillus panacisegetis</name>
    <dbReference type="NCBI Taxonomy" id="670482"/>
    <lineage>
        <taxon>Bacteria</taxon>
        <taxon>Bacillati</taxon>
        <taxon>Bacillota</taxon>
        <taxon>Bacilli</taxon>
        <taxon>Bacillales</taxon>
        <taxon>Paenibacillaceae</taxon>
        <taxon>Fontibacillus</taxon>
    </lineage>
</organism>
<comment type="subcellular location">
    <subcellularLocation>
        <location evidence="1">Cell membrane</location>
        <topology evidence="1">Multi-pass membrane protein</topology>
    </subcellularLocation>
</comment>
<dbReference type="STRING" id="670482.SAMN04488542_11689"/>
<evidence type="ECO:0000256" key="1">
    <source>
        <dbReference type="ARBA" id="ARBA00004651"/>
    </source>
</evidence>
<feature type="compositionally biased region" description="Polar residues" evidence="6">
    <location>
        <begin position="9"/>
        <end position="22"/>
    </location>
</feature>
<feature type="transmembrane region" description="Helical" evidence="7">
    <location>
        <begin position="37"/>
        <end position="55"/>
    </location>
</feature>
<evidence type="ECO:0000256" key="7">
    <source>
        <dbReference type="SAM" id="Phobius"/>
    </source>
</evidence>
<feature type="transmembrane region" description="Helical" evidence="7">
    <location>
        <begin position="214"/>
        <end position="234"/>
    </location>
</feature>